<accession>A0ACA9NVM9</accession>
<proteinExistence type="predicted"/>
<evidence type="ECO:0000313" key="2">
    <source>
        <dbReference type="Proteomes" id="UP000789702"/>
    </source>
</evidence>
<comment type="caution">
    <text evidence="1">The sequence shown here is derived from an EMBL/GenBank/DDBJ whole genome shotgun (WGS) entry which is preliminary data.</text>
</comment>
<dbReference type="EMBL" id="CAJVPU010020819">
    <property type="protein sequence ID" value="CAG8678403.1"/>
    <property type="molecule type" value="Genomic_DNA"/>
</dbReference>
<protein>
    <submittedName>
        <fullName evidence="1">9931_t:CDS:1</fullName>
    </submittedName>
</protein>
<gene>
    <name evidence="1" type="ORF">DHETER_LOCUS10515</name>
</gene>
<keyword evidence="2" id="KW-1185">Reference proteome</keyword>
<evidence type="ECO:0000313" key="1">
    <source>
        <dbReference type="EMBL" id="CAG8678403.1"/>
    </source>
</evidence>
<dbReference type="Proteomes" id="UP000789702">
    <property type="component" value="Unassembled WGS sequence"/>
</dbReference>
<sequence length="299" mass="36093">MSYPRKSILSRFNQSKHEEFCDKYSWMYDKDKRISAVIKILNKLSKDTTCFYKFSKVFGTQLQPQFLNESTRKMYELGLNVLEDNDNIPTSDKCNPEEYNYYMTCKKDLECLTKEQIKHRDNIRNQEYDEIIERSTNDQGLKLEKFYSEKVPELSDYVFDRIIKAKDVEEVLDIQREYEFFYENILKTYFSDSSYNNNRRDIGIYDGHEEAKSIFEGYNFDDYSDKLDLAIRKINSIRGRIISTYKTFYLKYVYDTGIEKNVPYRKEDANNFFNEHAKKLEIFHHLSPFSFWILMLGYY</sequence>
<name>A0ACA9NVM9_9GLOM</name>
<organism evidence="1 2">
    <name type="scientific">Dentiscutata heterogama</name>
    <dbReference type="NCBI Taxonomy" id="1316150"/>
    <lineage>
        <taxon>Eukaryota</taxon>
        <taxon>Fungi</taxon>
        <taxon>Fungi incertae sedis</taxon>
        <taxon>Mucoromycota</taxon>
        <taxon>Glomeromycotina</taxon>
        <taxon>Glomeromycetes</taxon>
        <taxon>Diversisporales</taxon>
        <taxon>Gigasporaceae</taxon>
        <taxon>Dentiscutata</taxon>
    </lineage>
</organism>
<reference evidence="1" key="1">
    <citation type="submission" date="2021-06" db="EMBL/GenBank/DDBJ databases">
        <authorList>
            <person name="Kallberg Y."/>
            <person name="Tangrot J."/>
            <person name="Rosling A."/>
        </authorList>
    </citation>
    <scope>NUCLEOTIDE SEQUENCE</scope>
    <source>
        <strain evidence="1">IL203A</strain>
    </source>
</reference>